<protein>
    <submittedName>
        <fullName evidence="1">DNA, SC010</fullName>
    </submittedName>
</protein>
<gene>
    <name evidence="1" type="ORF">AO090010000698</name>
</gene>
<dbReference type="AlphaFoldDB" id="Q2TW56"/>
<keyword evidence="2" id="KW-1185">Reference proteome</keyword>
<dbReference type="GeneID" id="5999784"/>
<organism evidence="1 2">
    <name type="scientific">Aspergillus oryzae (strain ATCC 42149 / RIB 40)</name>
    <name type="common">Yellow koji mold</name>
    <dbReference type="NCBI Taxonomy" id="510516"/>
    <lineage>
        <taxon>Eukaryota</taxon>
        <taxon>Fungi</taxon>
        <taxon>Dikarya</taxon>
        <taxon>Ascomycota</taxon>
        <taxon>Pezizomycotina</taxon>
        <taxon>Eurotiomycetes</taxon>
        <taxon>Eurotiomycetidae</taxon>
        <taxon>Eurotiales</taxon>
        <taxon>Aspergillaceae</taxon>
        <taxon>Aspergillus</taxon>
        <taxon>Aspergillus subgen. Circumdati</taxon>
    </lineage>
</organism>
<dbReference type="Proteomes" id="UP000006564">
    <property type="component" value="Chromosome 8"/>
</dbReference>
<name>Q2TW56_ASPOR</name>
<dbReference type="HOGENOM" id="CLU_1731040_0_0_1"/>
<reference evidence="1 2" key="1">
    <citation type="journal article" date="2005" name="Nature">
        <title>Genome sequencing and analysis of Aspergillus oryzae.</title>
        <authorList>
            <person name="Machida M."/>
            <person name="Asai K."/>
            <person name="Sano M."/>
            <person name="Tanaka T."/>
            <person name="Kumagai T."/>
            <person name="Terai G."/>
            <person name="Kusumoto K."/>
            <person name="Arima T."/>
            <person name="Akita O."/>
            <person name="Kashiwagi Y."/>
            <person name="Abe K."/>
            <person name="Gomi K."/>
            <person name="Horiuchi H."/>
            <person name="Kitamoto K."/>
            <person name="Kobayashi T."/>
            <person name="Takeuchi M."/>
            <person name="Denning D.W."/>
            <person name="Galagan J.E."/>
            <person name="Nierman W.C."/>
            <person name="Yu J."/>
            <person name="Archer D.B."/>
            <person name="Bennett J.W."/>
            <person name="Bhatnagar D."/>
            <person name="Cleveland T.E."/>
            <person name="Fedorova N.D."/>
            <person name="Gotoh O."/>
            <person name="Horikawa H."/>
            <person name="Hosoyama A."/>
            <person name="Ichinomiya M."/>
            <person name="Igarashi R."/>
            <person name="Iwashita K."/>
            <person name="Juvvadi P.R."/>
            <person name="Kato M."/>
            <person name="Kato Y."/>
            <person name="Kin T."/>
            <person name="Kokubun A."/>
            <person name="Maeda H."/>
            <person name="Maeyama N."/>
            <person name="Maruyama J."/>
            <person name="Nagasaki H."/>
            <person name="Nakajima T."/>
            <person name="Oda K."/>
            <person name="Okada K."/>
            <person name="Paulsen I."/>
            <person name="Sakamoto K."/>
            <person name="Sawano T."/>
            <person name="Takahashi M."/>
            <person name="Takase K."/>
            <person name="Terabayashi Y."/>
            <person name="Wortman J."/>
            <person name="Yamada O."/>
            <person name="Yamagata Y."/>
            <person name="Anazawa H."/>
            <person name="Hata Y."/>
            <person name="Koide Y."/>
            <person name="Komori T."/>
            <person name="Koyama Y."/>
            <person name="Minetoki T."/>
            <person name="Suharnan S."/>
            <person name="Tanaka A."/>
            <person name="Isono K."/>
            <person name="Kuhara S."/>
            <person name="Ogasawara N."/>
            <person name="Kikuchi H."/>
        </authorList>
    </citation>
    <scope>NUCLEOTIDE SEQUENCE [LARGE SCALE GENOMIC DNA]</scope>
    <source>
        <strain evidence="2">ATCC 42149 / RIB 40</strain>
    </source>
</reference>
<dbReference type="KEGG" id="aor:AO090010000698"/>
<proteinExistence type="predicted"/>
<dbReference type="EMBL" id="AP007175">
    <property type="protein sequence ID" value="BAE66517.1"/>
    <property type="molecule type" value="Genomic_DNA"/>
</dbReference>
<evidence type="ECO:0000313" key="1">
    <source>
        <dbReference type="EMBL" id="BAE66517.1"/>
    </source>
</evidence>
<dbReference type="RefSeq" id="XP_023094289.1">
    <property type="nucleotide sequence ID" value="XM_023233535.1"/>
</dbReference>
<evidence type="ECO:0000313" key="2">
    <source>
        <dbReference type="Proteomes" id="UP000006564"/>
    </source>
</evidence>
<dbReference type="VEuPathDB" id="FungiDB:AO090010000698"/>
<accession>Q2TW56</accession>
<sequence>MPRGGSCRSPLLVIPTSRIINPTVGIFGYNHAWTLRPCIIVNGGWSSTMWRPNAGFPFPGINRAVLSLSNVVQTHGIALCVRDSCRTWLNCIVWATFQSAVERVEPVIVVAGLFSDKGFLFYENSYIRKKGKERKNDSMIGYCPRSRYCFVHHDLNGPPSMSQVEQR</sequence>
<dbReference type="EMBL" id="BA000056">
    <property type="protein sequence ID" value="BAE66517.1"/>
    <property type="molecule type" value="Genomic_DNA"/>
</dbReference>